<feature type="domain" description="HTH IS408-type" evidence="2">
    <location>
        <begin position="4"/>
        <end position="85"/>
    </location>
</feature>
<reference evidence="4 5" key="1">
    <citation type="submission" date="2018-12" db="EMBL/GenBank/DDBJ databases">
        <title>Complete Genome Sequence of the Corallopyronin A producing Myxobacterium Corallococcus coralloides B035.</title>
        <authorList>
            <person name="Bouhired S.M."/>
            <person name="Rupp O."/>
            <person name="Blom J."/>
            <person name="Schaeberle T.F."/>
            <person name="Kehraus S."/>
            <person name="Schiefer A."/>
            <person name="Pfarr K."/>
            <person name="Goesmann A."/>
            <person name="Hoerauf A."/>
            <person name="Koenig G.M."/>
        </authorList>
    </citation>
    <scope>NUCLEOTIDE SEQUENCE [LARGE SCALE GENOMIC DNA]</scope>
    <source>
        <strain evidence="4 5">B035</strain>
    </source>
</reference>
<dbReference type="PROSITE" id="PS50994">
    <property type="entry name" value="INTEGRASE"/>
    <property type="match status" value="1"/>
</dbReference>
<proteinExistence type="predicted"/>
<name>A0A410RRE7_CORCK</name>
<dbReference type="InterPro" id="IPR012337">
    <property type="entry name" value="RNaseH-like_sf"/>
</dbReference>
<dbReference type="PROSITE" id="PS50532">
    <property type="entry name" value="HTH_IS408"/>
    <property type="match status" value="1"/>
</dbReference>
<dbReference type="Pfam" id="PF22483">
    <property type="entry name" value="Mu-transpos_C_2"/>
    <property type="match status" value="1"/>
</dbReference>
<sequence length="506" mass="57753">MRKLREILRLHLENGLGPRAIARSLSVSPSTVSGYLGRVRVAKLTWPLPAELDEDAALERRLFADEGPARPGRPEPDWARMHLELRKKHVTKQLLWEEYKAEQPDGYQFSQFCEKYARWAATLSVTMRQTHVAGEKLFLDFSGDGVGVVDAKTGERKKAKLFLAVLGASNFTYAEPVLSEDLPTWVACHVNALEYMGGVAQVWVPDNLKSAVTSPHRYEPDLNPTYAELARHYGAAVIPARVRRPRDKAKVEQGVLLAERWILAALRHRTFFSLEEVRQEVRPLLEKLNRRPMKKLKKSRRDVFEEMERAALLPLPARRYEYADWARPKVHVDYHVEFDGHYYSVPYQLVGKQMDLRATASTVELLLGGRRITSHVRSFQRGGHTTQSEHMPKAHQAQAEWTPPRLIEWAKKTGPATAALVEEILRRRVHAQHGFRACLGVLHLNRKYEPQRIEAACARALRLRACTYKSVAAILKNNLDREPVTEEPRPEALPAHGNVRGPGYYH</sequence>
<dbReference type="RefSeq" id="WP_128796344.1">
    <property type="nucleotide sequence ID" value="NZ_CP034669.1"/>
</dbReference>
<protein>
    <recommendedName>
        <fullName evidence="6">IS21 family transposase</fullName>
    </recommendedName>
</protein>
<evidence type="ECO:0000256" key="1">
    <source>
        <dbReference type="SAM" id="MobiDB-lite"/>
    </source>
</evidence>
<evidence type="ECO:0000259" key="2">
    <source>
        <dbReference type="PROSITE" id="PS50532"/>
    </source>
</evidence>
<dbReference type="InterPro" id="IPR054353">
    <property type="entry name" value="IstA-like_C"/>
</dbReference>
<dbReference type="SUPFAM" id="SSF53098">
    <property type="entry name" value="Ribonuclease H-like"/>
    <property type="match status" value="1"/>
</dbReference>
<accession>A0A410RRE7</accession>
<dbReference type="NCBIfam" id="NF033546">
    <property type="entry name" value="transpos_IS21"/>
    <property type="match status" value="1"/>
</dbReference>
<dbReference type="PANTHER" id="PTHR35004">
    <property type="entry name" value="TRANSPOSASE RV3428C-RELATED"/>
    <property type="match status" value="1"/>
</dbReference>
<dbReference type="PANTHER" id="PTHR35004:SF8">
    <property type="entry name" value="TRANSPOSASE RV3428C-RELATED"/>
    <property type="match status" value="1"/>
</dbReference>
<dbReference type="Proteomes" id="UP000288758">
    <property type="component" value="Chromosome"/>
</dbReference>
<evidence type="ECO:0000259" key="3">
    <source>
        <dbReference type="PROSITE" id="PS50994"/>
    </source>
</evidence>
<dbReference type="AlphaFoldDB" id="A0A410RRE7"/>
<evidence type="ECO:0000313" key="4">
    <source>
        <dbReference type="EMBL" id="QAT84361.1"/>
    </source>
</evidence>
<feature type="region of interest" description="Disordered" evidence="1">
    <location>
        <begin position="482"/>
        <end position="506"/>
    </location>
</feature>
<dbReference type="InterPro" id="IPR017895">
    <property type="entry name" value="HTH_IS408/IS1162_type"/>
</dbReference>
<dbReference type="EMBL" id="CP034669">
    <property type="protein sequence ID" value="QAT84361.1"/>
    <property type="molecule type" value="Genomic_DNA"/>
</dbReference>
<dbReference type="GO" id="GO:0015074">
    <property type="term" value="P:DNA integration"/>
    <property type="evidence" value="ECO:0007669"/>
    <property type="project" value="InterPro"/>
</dbReference>
<organism evidence="4 5">
    <name type="scientific">Corallococcus coralloides</name>
    <name type="common">Myxococcus coralloides</name>
    <dbReference type="NCBI Taxonomy" id="184914"/>
    <lineage>
        <taxon>Bacteria</taxon>
        <taxon>Pseudomonadati</taxon>
        <taxon>Myxococcota</taxon>
        <taxon>Myxococcia</taxon>
        <taxon>Myxococcales</taxon>
        <taxon>Cystobacterineae</taxon>
        <taxon>Myxococcaceae</taxon>
        <taxon>Corallococcus</taxon>
    </lineage>
</organism>
<evidence type="ECO:0000313" key="5">
    <source>
        <dbReference type="Proteomes" id="UP000288758"/>
    </source>
</evidence>
<dbReference type="InterPro" id="IPR001584">
    <property type="entry name" value="Integrase_cat-core"/>
</dbReference>
<feature type="domain" description="Integrase catalytic" evidence="3">
    <location>
        <begin position="127"/>
        <end position="322"/>
    </location>
</feature>
<evidence type="ECO:0008006" key="6">
    <source>
        <dbReference type="Google" id="ProtNLM"/>
    </source>
</evidence>
<gene>
    <name evidence="4" type="ORF">EJ065_2789</name>
</gene>